<dbReference type="Gene3D" id="3.60.10.10">
    <property type="entry name" value="Endonuclease/exonuclease/phosphatase"/>
    <property type="match status" value="1"/>
</dbReference>
<dbReference type="InterPro" id="IPR005135">
    <property type="entry name" value="Endo/exonuclease/phosphatase"/>
</dbReference>
<evidence type="ECO:0000259" key="3">
    <source>
        <dbReference type="Pfam" id="PF03372"/>
    </source>
</evidence>
<evidence type="ECO:0000256" key="2">
    <source>
        <dbReference type="SAM" id="Phobius"/>
    </source>
</evidence>
<keyword evidence="5" id="KW-1185">Reference proteome</keyword>
<feature type="transmembrane region" description="Helical" evidence="2">
    <location>
        <begin position="48"/>
        <end position="70"/>
    </location>
</feature>
<dbReference type="EMBL" id="JADOGI010000159">
    <property type="protein sequence ID" value="MBF8191415.1"/>
    <property type="molecule type" value="Genomic_DNA"/>
</dbReference>
<sequence>MLVQESVETVRRVPSRRRVWGARVIVGLAGVFAVGTAVRVGGLERGVFLVPMVAFTPCFAVAAVVVLAIAAVARNRVAIAIMLVVCSCLAWCVAPRAVSSATAGQPWGMSAATGQPGETSADGQASETSADGEASGASAAGRASGADADGRVLRVLTANLNGGRGDAAVIVDLVRRLDVDVLSLQEVTWSAQERLTAAGLGALMPYQISEPEFRGPEGSGVYARHPLRARTGLFEPVGHHMPVAEVALPGGSAVEVVVVHPVAPVPSTVPEWEAGVATLPPAPATGPPRILAGDFNATLDHAVFRGLLSTGYTDAAAATGQGLVPTWPKGRGLPPLVAIDHVLTDARARAAAVHVYDLPGSDHRALFADLRVQP</sequence>
<reference evidence="4" key="1">
    <citation type="submission" date="2020-11" db="EMBL/GenBank/DDBJ databases">
        <title>Whole-genome analyses of Nonomuraea sp. K274.</title>
        <authorList>
            <person name="Veyisoglu A."/>
        </authorList>
    </citation>
    <scope>NUCLEOTIDE SEQUENCE</scope>
    <source>
        <strain evidence="4">K274</strain>
    </source>
</reference>
<dbReference type="Proteomes" id="UP000605361">
    <property type="component" value="Unassembled WGS sequence"/>
</dbReference>
<comment type="caution">
    <text evidence="4">The sequence shown here is derived from an EMBL/GenBank/DDBJ whole genome shotgun (WGS) entry which is preliminary data.</text>
</comment>
<keyword evidence="2" id="KW-0812">Transmembrane</keyword>
<evidence type="ECO:0000313" key="5">
    <source>
        <dbReference type="Proteomes" id="UP000605361"/>
    </source>
</evidence>
<evidence type="ECO:0000313" key="4">
    <source>
        <dbReference type="EMBL" id="MBF8191415.1"/>
    </source>
</evidence>
<accession>A0A931AGW3</accession>
<keyword evidence="4" id="KW-0540">Nuclease</keyword>
<keyword evidence="2" id="KW-0472">Membrane</keyword>
<dbReference type="SUPFAM" id="SSF56219">
    <property type="entry name" value="DNase I-like"/>
    <property type="match status" value="1"/>
</dbReference>
<dbReference type="AlphaFoldDB" id="A0A931AGW3"/>
<feature type="transmembrane region" description="Helical" evidence="2">
    <location>
        <begin position="77"/>
        <end position="98"/>
    </location>
</feature>
<feature type="transmembrane region" description="Helical" evidence="2">
    <location>
        <begin position="20"/>
        <end position="42"/>
    </location>
</feature>
<feature type="compositionally biased region" description="Polar residues" evidence="1">
    <location>
        <begin position="112"/>
        <end position="123"/>
    </location>
</feature>
<keyword evidence="4" id="KW-0378">Hydrolase</keyword>
<organism evidence="4 5">
    <name type="scientific">Nonomuraea cypriaca</name>
    <dbReference type="NCBI Taxonomy" id="1187855"/>
    <lineage>
        <taxon>Bacteria</taxon>
        <taxon>Bacillati</taxon>
        <taxon>Actinomycetota</taxon>
        <taxon>Actinomycetes</taxon>
        <taxon>Streptosporangiales</taxon>
        <taxon>Streptosporangiaceae</taxon>
        <taxon>Nonomuraea</taxon>
    </lineage>
</organism>
<feature type="compositionally biased region" description="Low complexity" evidence="1">
    <location>
        <begin position="125"/>
        <end position="144"/>
    </location>
</feature>
<evidence type="ECO:0000256" key="1">
    <source>
        <dbReference type="SAM" id="MobiDB-lite"/>
    </source>
</evidence>
<protein>
    <submittedName>
        <fullName evidence="4">Endonuclease/exonuclease/phosphatase family protein</fullName>
    </submittedName>
</protein>
<dbReference type="Pfam" id="PF03372">
    <property type="entry name" value="Exo_endo_phos"/>
    <property type="match status" value="1"/>
</dbReference>
<name>A0A931AGW3_9ACTN</name>
<feature type="region of interest" description="Disordered" evidence="1">
    <location>
        <begin position="104"/>
        <end position="144"/>
    </location>
</feature>
<dbReference type="InterPro" id="IPR036691">
    <property type="entry name" value="Endo/exonu/phosph_ase_sf"/>
</dbReference>
<feature type="domain" description="Endonuclease/exonuclease/phosphatase" evidence="3">
    <location>
        <begin position="156"/>
        <end position="363"/>
    </location>
</feature>
<dbReference type="GO" id="GO:0004519">
    <property type="term" value="F:endonuclease activity"/>
    <property type="evidence" value="ECO:0007669"/>
    <property type="project" value="UniProtKB-KW"/>
</dbReference>
<gene>
    <name evidence="4" type="ORF">ITP53_38105</name>
</gene>
<dbReference type="RefSeq" id="WP_195900321.1">
    <property type="nucleotide sequence ID" value="NZ_JADOGI010000159.1"/>
</dbReference>
<proteinExistence type="predicted"/>
<keyword evidence="2" id="KW-1133">Transmembrane helix</keyword>
<keyword evidence="4" id="KW-0255">Endonuclease</keyword>